<evidence type="ECO:0000256" key="6">
    <source>
        <dbReference type="ARBA" id="ARBA00022840"/>
    </source>
</evidence>
<dbReference type="AlphaFoldDB" id="A0AAE3IVN6"/>
<dbReference type="Pfam" id="PF07730">
    <property type="entry name" value="HisKA_3"/>
    <property type="match status" value="1"/>
</dbReference>
<keyword evidence="8" id="KW-0812">Transmembrane</keyword>
<dbReference type="GO" id="GO:0000155">
    <property type="term" value="F:phosphorelay sensor kinase activity"/>
    <property type="evidence" value="ECO:0007669"/>
    <property type="project" value="InterPro"/>
</dbReference>
<dbReference type="Gene3D" id="1.20.5.1930">
    <property type="match status" value="1"/>
</dbReference>
<feature type="domain" description="Histidine kinase" evidence="9">
    <location>
        <begin position="187"/>
        <end position="369"/>
    </location>
</feature>
<evidence type="ECO:0000256" key="4">
    <source>
        <dbReference type="ARBA" id="ARBA00022741"/>
    </source>
</evidence>
<dbReference type="PANTHER" id="PTHR24421">
    <property type="entry name" value="NITRATE/NITRITE SENSOR PROTEIN NARX-RELATED"/>
    <property type="match status" value="1"/>
</dbReference>
<dbReference type="Gene3D" id="3.30.565.10">
    <property type="entry name" value="Histidine kinase-like ATPase, C-terminal domain"/>
    <property type="match status" value="1"/>
</dbReference>
<dbReference type="InterPro" id="IPR005467">
    <property type="entry name" value="His_kinase_dom"/>
</dbReference>
<protein>
    <recommendedName>
        <fullName evidence="2">histidine kinase</fullName>
        <ecNumber evidence="2">2.7.13.3</ecNumber>
    </recommendedName>
</protein>
<evidence type="ECO:0000256" key="7">
    <source>
        <dbReference type="ARBA" id="ARBA00023012"/>
    </source>
</evidence>
<feature type="transmembrane region" description="Helical" evidence="8">
    <location>
        <begin position="39"/>
        <end position="57"/>
    </location>
</feature>
<keyword evidence="7" id="KW-0902">Two-component regulatory system</keyword>
<keyword evidence="8" id="KW-0472">Membrane</keyword>
<dbReference type="PANTHER" id="PTHR24421:SF63">
    <property type="entry name" value="SENSOR HISTIDINE KINASE DESK"/>
    <property type="match status" value="1"/>
</dbReference>
<dbReference type="EC" id="2.7.13.3" evidence="2"/>
<keyword evidence="3" id="KW-0808">Transferase</keyword>
<dbReference type="InterPro" id="IPR050482">
    <property type="entry name" value="Sensor_HK_TwoCompSys"/>
</dbReference>
<feature type="transmembrane region" description="Helical" evidence="8">
    <location>
        <begin position="15"/>
        <end position="32"/>
    </location>
</feature>
<dbReference type="GO" id="GO:0046983">
    <property type="term" value="F:protein dimerization activity"/>
    <property type="evidence" value="ECO:0007669"/>
    <property type="project" value="InterPro"/>
</dbReference>
<organism evidence="10 11">
    <name type="scientific">Perspicuibacillus lycopersici</name>
    <dbReference type="NCBI Taxonomy" id="1325689"/>
    <lineage>
        <taxon>Bacteria</taxon>
        <taxon>Bacillati</taxon>
        <taxon>Bacillota</taxon>
        <taxon>Bacilli</taxon>
        <taxon>Bacillales</taxon>
        <taxon>Bacillaceae</taxon>
        <taxon>Perspicuibacillus</taxon>
    </lineage>
</organism>
<dbReference type="InterPro" id="IPR011712">
    <property type="entry name" value="Sig_transdc_His_kin_sub3_dim/P"/>
</dbReference>
<keyword evidence="6" id="KW-0067">ATP-binding</keyword>
<dbReference type="EMBL" id="JAOUSF010000003">
    <property type="protein sequence ID" value="MCU9614226.1"/>
    <property type="molecule type" value="Genomic_DNA"/>
</dbReference>
<evidence type="ECO:0000313" key="10">
    <source>
        <dbReference type="EMBL" id="MCU9614226.1"/>
    </source>
</evidence>
<feature type="transmembrane region" description="Helical" evidence="8">
    <location>
        <begin position="106"/>
        <end position="125"/>
    </location>
</feature>
<dbReference type="Pfam" id="PF02518">
    <property type="entry name" value="HATPase_c"/>
    <property type="match status" value="1"/>
</dbReference>
<keyword evidence="5 10" id="KW-0418">Kinase</keyword>
<keyword evidence="4" id="KW-0547">Nucleotide-binding</keyword>
<evidence type="ECO:0000256" key="5">
    <source>
        <dbReference type="ARBA" id="ARBA00022777"/>
    </source>
</evidence>
<feature type="transmembrane region" description="Helical" evidence="8">
    <location>
        <begin position="63"/>
        <end position="94"/>
    </location>
</feature>
<evidence type="ECO:0000256" key="3">
    <source>
        <dbReference type="ARBA" id="ARBA00022679"/>
    </source>
</evidence>
<feature type="transmembrane region" description="Helical" evidence="8">
    <location>
        <begin position="131"/>
        <end position="153"/>
    </location>
</feature>
<dbReference type="SUPFAM" id="SSF55874">
    <property type="entry name" value="ATPase domain of HSP90 chaperone/DNA topoisomerase II/histidine kinase"/>
    <property type="match status" value="1"/>
</dbReference>
<name>A0AAE3IVN6_9BACI</name>
<evidence type="ECO:0000256" key="8">
    <source>
        <dbReference type="SAM" id="Phobius"/>
    </source>
</evidence>
<keyword evidence="8" id="KW-1133">Transmembrane helix</keyword>
<evidence type="ECO:0000259" key="9">
    <source>
        <dbReference type="PROSITE" id="PS50109"/>
    </source>
</evidence>
<dbReference type="GO" id="GO:0005524">
    <property type="term" value="F:ATP binding"/>
    <property type="evidence" value="ECO:0007669"/>
    <property type="project" value="UniProtKB-KW"/>
</dbReference>
<accession>A0AAE3IVN6</accession>
<dbReference type="PROSITE" id="PS50109">
    <property type="entry name" value="HIS_KIN"/>
    <property type="match status" value="1"/>
</dbReference>
<reference evidence="10" key="1">
    <citation type="submission" date="2022-10" db="EMBL/GenBank/DDBJ databases">
        <title>Description of Fervidibacillus gen. nov. in the family Fervidibacillaceae fam. nov. with two species, Fervidibacillus albus sp. nov., and Fervidibacillus halotolerans sp. nov., isolated from tidal flat sediments.</title>
        <authorList>
            <person name="Kwon K.K."/>
            <person name="Yang S.-H."/>
        </authorList>
    </citation>
    <scope>NUCLEOTIDE SEQUENCE</scope>
    <source>
        <strain evidence="10">JCM 19140</strain>
    </source>
</reference>
<comment type="catalytic activity">
    <reaction evidence="1">
        <text>ATP + protein L-histidine = ADP + protein N-phospho-L-histidine.</text>
        <dbReference type="EC" id="2.7.13.3"/>
    </reaction>
</comment>
<dbReference type="InterPro" id="IPR056374">
    <property type="entry name" value="DesK/YvfT_N"/>
</dbReference>
<evidence type="ECO:0000256" key="2">
    <source>
        <dbReference type="ARBA" id="ARBA00012438"/>
    </source>
</evidence>
<gene>
    <name evidence="10" type="ORF">OEV98_11700</name>
</gene>
<dbReference type="GO" id="GO:0016020">
    <property type="term" value="C:membrane"/>
    <property type="evidence" value="ECO:0007669"/>
    <property type="project" value="InterPro"/>
</dbReference>
<proteinExistence type="predicted"/>
<dbReference type="Proteomes" id="UP001209318">
    <property type="component" value="Unassembled WGS sequence"/>
</dbReference>
<dbReference type="InterPro" id="IPR003594">
    <property type="entry name" value="HATPase_dom"/>
</dbReference>
<sequence>MVQNWYYLFTKSTGLTIYAWVIFCFLPFYFVIRTSSSTEIIIGIALIALFFLTYRLAFVKKGWTVYVSIVIEMIISIGMTLYFGYVYFSLFLAFFIGNVQQKSGFITLYVVHLVTIVVSIILGFFTHEQIFLSQLPFIIISFIGVILLPFSMYNRNKREKLEKQLEDANKRISQLMVIEERERIARDLHDTLGQKLSLIGLKSDLAGKLIEKQPARAKKEVRDIQQTARTALKEVREMVSTMKSTKLKDEIIRVRQMIEAAEMTLKIEGKPNIDSIPLFVEHVLSMCLKEAVTNVVKHSKATFCEVQFMQSPSEIIINVMDNGIGIPETTDSFIGNGISGIKERLEFVNGSLEIDSSNGTAVTIKVPRV</sequence>
<dbReference type="InterPro" id="IPR036890">
    <property type="entry name" value="HATPase_C_sf"/>
</dbReference>
<evidence type="ECO:0000256" key="1">
    <source>
        <dbReference type="ARBA" id="ARBA00000085"/>
    </source>
</evidence>
<comment type="caution">
    <text evidence="10">The sequence shown here is derived from an EMBL/GenBank/DDBJ whole genome shotgun (WGS) entry which is preliminary data.</text>
</comment>
<dbReference type="CDD" id="cd16917">
    <property type="entry name" value="HATPase_UhpB-NarQ-NarX-like"/>
    <property type="match status" value="1"/>
</dbReference>
<keyword evidence="11" id="KW-1185">Reference proteome</keyword>
<evidence type="ECO:0000313" key="11">
    <source>
        <dbReference type="Proteomes" id="UP001209318"/>
    </source>
</evidence>
<dbReference type="Pfam" id="PF23540">
    <property type="entry name" value="DesK_N"/>
    <property type="match status" value="1"/>
</dbReference>